<accession>A0A843YXC5</accession>
<proteinExistence type="predicted"/>
<feature type="transmembrane region" description="Helical" evidence="6">
    <location>
        <begin position="496"/>
        <end position="513"/>
    </location>
</feature>
<keyword evidence="4 6" id="KW-1133">Transmembrane helix</keyword>
<sequence length="711" mass="77760">MMDSAIPRDGWYHRLKNTVGAALLAQIPALLHMFKMLVAIFLAMGLSMLFDLSKPGTAMITVTIVMQPRSGLVLAKGFYRFLGSLIGVAVSILLVALFPQEPVLFLTAGACWMALCTAGSITFRNFQSYAFVLAGYTLVIVGLPATLNPDLTFDIATTRLSEVMLGLLCAGVVSDVIFPQHLTEIVLATFRKRFAHFSVLIQRKEPTTDKSSVVLKLIGDVIALENLRMSSAFESATVPLQNNRMRQLNTAFMTVSTTFHSLDELFQRLQNNGDVTMLNALLMEYHAITRIMDNDKARIPALLQQSRQQQGQRLMALRRALVLVEHEPDTLLDFDSASELLQRFSDELSIYTRLHNAVLHFSSTADDAQTTIDLALEAVPEIPSHYVNRTDPVLVMMSALRAGIGFAVSSCFWIFSGWPSGLDAVVFATVASALFAASPEPTKTVFGFMKGAALGGILGFICSYFIESHADSFTMLCFALAPFILFGTWLTTRLQYAGMGAGMLMFFLTYASVDNNYSYDFIGFVNGLTGGLIGCTIAVAMYMIIDPAGSRWEKLRLGRALRRQVVDACRNPLPGLLAHFESSTRDLVGRFAVMHSSTNPDDRKVMAWLLSVFEIGRAVIHLREQIADSALPPALESSLQTSLKSIAALCDSPNAERLHTALDAVLTSIRACTPSTAPTLANLHLIRTALLAHALESTIITDTTSGEQHAT</sequence>
<organism evidence="7 8">
    <name type="scientific">Glaciimonas soli</name>
    <dbReference type="NCBI Taxonomy" id="2590999"/>
    <lineage>
        <taxon>Bacteria</taxon>
        <taxon>Pseudomonadati</taxon>
        <taxon>Pseudomonadota</taxon>
        <taxon>Betaproteobacteria</taxon>
        <taxon>Burkholderiales</taxon>
        <taxon>Oxalobacteraceae</taxon>
        <taxon>Glaciimonas</taxon>
    </lineage>
</organism>
<evidence type="ECO:0000256" key="1">
    <source>
        <dbReference type="ARBA" id="ARBA00004651"/>
    </source>
</evidence>
<feature type="transmembrane region" description="Helical" evidence="6">
    <location>
        <begin position="393"/>
        <end position="415"/>
    </location>
</feature>
<evidence type="ECO:0000256" key="4">
    <source>
        <dbReference type="ARBA" id="ARBA00022989"/>
    </source>
</evidence>
<evidence type="ECO:0008006" key="9">
    <source>
        <dbReference type="Google" id="ProtNLM"/>
    </source>
</evidence>
<dbReference type="Pfam" id="PF04632">
    <property type="entry name" value="FUSC"/>
    <property type="match status" value="1"/>
</dbReference>
<feature type="transmembrane region" description="Helical" evidence="6">
    <location>
        <begin position="78"/>
        <end position="98"/>
    </location>
</feature>
<feature type="transmembrane region" description="Helical" evidence="6">
    <location>
        <begin position="445"/>
        <end position="466"/>
    </location>
</feature>
<dbReference type="Proteomes" id="UP000451565">
    <property type="component" value="Unassembled WGS sequence"/>
</dbReference>
<feature type="transmembrane region" description="Helical" evidence="6">
    <location>
        <begin position="21"/>
        <end position="42"/>
    </location>
</feature>
<keyword evidence="5 6" id="KW-0472">Membrane</keyword>
<dbReference type="PANTHER" id="PTHR30509:SF40">
    <property type="entry name" value="BLR3852 PROTEIN"/>
    <property type="match status" value="1"/>
</dbReference>
<dbReference type="AlphaFoldDB" id="A0A843YXC5"/>
<evidence type="ECO:0000313" key="8">
    <source>
        <dbReference type="Proteomes" id="UP000451565"/>
    </source>
</evidence>
<dbReference type="PANTHER" id="PTHR30509">
    <property type="entry name" value="P-HYDROXYBENZOIC ACID EFFLUX PUMP SUBUNIT-RELATED"/>
    <property type="match status" value="1"/>
</dbReference>
<keyword evidence="8" id="KW-1185">Reference proteome</keyword>
<feature type="transmembrane region" description="Helical" evidence="6">
    <location>
        <begin position="159"/>
        <end position="178"/>
    </location>
</feature>
<evidence type="ECO:0000313" key="7">
    <source>
        <dbReference type="EMBL" id="MQR02393.1"/>
    </source>
</evidence>
<dbReference type="RefSeq" id="WP_153236027.1">
    <property type="nucleotide sequence ID" value="NZ_WINI01000009.1"/>
</dbReference>
<dbReference type="InterPro" id="IPR006726">
    <property type="entry name" value="PHBA_efflux_AaeB/fusaric-R"/>
</dbReference>
<reference evidence="7 8" key="1">
    <citation type="submission" date="2019-10" db="EMBL/GenBank/DDBJ databases">
        <title>Glaciimonas soli sp. nov., a psychrophilic bacterium isolated from the forest soil of a high elevation mountain in Taiwan.</title>
        <authorList>
            <person name="Wang L.-T."/>
            <person name="Shieh W.Y."/>
        </authorList>
    </citation>
    <scope>NUCLEOTIDE SEQUENCE [LARGE SCALE GENOMIC DNA]</scope>
    <source>
        <strain evidence="7 8">GS1</strain>
    </source>
</reference>
<dbReference type="GO" id="GO:0022857">
    <property type="term" value="F:transmembrane transporter activity"/>
    <property type="evidence" value="ECO:0007669"/>
    <property type="project" value="InterPro"/>
</dbReference>
<protein>
    <recommendedName>
        <fullName evidence="9">FUSC family protein</fullName>
    </recommendedName>
</protein>
<evidence type="ECO:0000256" key="3">
    <source>
        <dbReference type="ARBA" id="ARBA00022692"/>
    </source>
</evidence>
<comment type="subcellular location">
    <subcellularLocation>
        <location evidence="1">Cell membrane</location>
        <topology evidence="1">Multi-pass membrane protein</topology>
    </subcellularLocation>
</comment>
<evidence type="ECO:0000256" key="6">
    <source>
        <dbReference type="SAM" id="Phobius"/>
    </source>
</evidence>
<feature type="transmembrane region" description="Helical" evidence="6">
    <location>
        <begin position="519"/>
        <end position="545"/>
    </location>
</feature>
<dbReference type="EMBL" id="WINI01000009">
    <property type="protein sequence ID" value="MQR02393.1"/>
    <property type="molecule type" value="Genomic_DNA"/>
</dbReference>
<evidence type="ECO:0000256" key="2">
    <source>
        <dbReference type="ARBA" id="ARBA00022475"/>
    </source>
</evidence>
<comment type="caution">
    <text evidence="7">The sequence shown here is derived from an EMBL/GenBank/DDBJ whole genome shotgun (WGS) entry which is preliminary data.</text>
</comment>
<feature type="transmembrane region" description="Helical" evidence="6">
    <location>
        <begin position="130"/>
        <end position="147"/>
    </location>
</feature>
<evidence type="ECO:0000256" key="5">
    <source>
        <dbReference type="ARBA" id="ARBA00023136"/>
    </source>
</evidence>
<feature type="transmembrane region" description="Helical" evidence="6">
    <location>
        <begin position="472"/>
        <end position="489"/>
    </location>
</feature>
<keyword evidence="2" id="KW-1003">Cell membrane</keyword>
<dbReference type="OrthoDB" id="6538131at2"/>
<gene>
    <name evidence="7" type="ORF">GEV47_17085</name>
</gene>
<feature type="transmembrane region" description="Helical" evidence="6">
    <location>
        <begin position="104"/>
        <end position="123"/>
    </location>
</feature>
<keyword evidence="3 6" id="KW-0812">Transmembrane</keyword>
<dbReference type="GO" id="GO:0005886">
    <property type="term" value="C:plasma membrane"/>
    <property type="evidence" value="ECO:0007669"/>
    <property type="project" value="UniProtKB-SubCell"/>
</dbReference>
<name>A0A843YXC5_9BURK</name>